<feature type="repeat" description="WD" evidence="3">
    <location>
        <begin position="71"/>
        <end position="112"/>
    </location>
</feature>
<keyword evidence="2" id="KW-0677">Repeat</keyword>
<dbReference type="InterPro" id="IPR036322">
    <property type="entry name" value="WD40_repeat_dom_sf"/>
</dbReference>
<dbReference type="InterPro" id="IPR015943">
    <property type="entry name" value="WD40/YVTN_repeat-like_dom_sf"/>
</dbReference>
<sequence length="213" mass="22726">GNHVASGSWDSTIRIWHAHTGKLVAGPLNGHTAGVNSVVFSPDGNHVASGSRDGTIRIWDATTGKLIAGPFEGHSEPVTSVVFSPGGEHIVSGSDDSTIRIWDARTGKLVARPMEGHWAVMSVSFSPDGKHFVSGSDDGMFLLLDVVVRAEFLHCKFSHTPSFGSECFTHAHKYSIGGVRNYTIRIWDAQTGELVANPVKKHSGPVTSVAFSP</sequence>
<dbReference type="PROSITE" id="PS50294">
    <property type="entry name" value="WD_REPEATS_REGION"/>
    <property type="match status" value="2"/>
</dbReference>
<dbReference type="InterPro" id="IPR001480">
    <property type="entry name" value="Bulb-type_lectin_dom"/>
</dbReference>
<dbReference type="Pfam" id="PF00400">
    <property type="entry name" value="WD40"/>
    <property type="match status" value="4"/>
</dbReference>
<evidence type="ECO:0000259" key="4">
    <source>
        <dbReference type="PROSITE" id="PS50927"/>
    </source>
</evidence>
<dbReference type="PANTHER" id="PTHR19879:SF9">
    <property type="entry name" value="TRANSCRIPTION INITIATION FACTOR TFIID SUBUNIT 5"/>
    <property type="match status" value="1"/>
</dbReference>
<dbReference type="CDD" id="cd00200">
    <property type="entry name" value="WD40"/>
    <property type="match status" value="1"/>
</dbReference>
<evidence type="ECO:0000313" key="5">
    <source>
        <dbReference type="EMBL" id="KZP02819.1"/>
    </source>
</evidence>
<evidence type="ECO:0000256" key="1">
    <source>
        <dbReference type="ARBA" id="ARBA00022574"/>
    </source>
</evidence>
<dbReference type="SUPFAM" id="SSF50978">
    <property type="entry name" value="WD40 repeat-like"/>
    <property type="match status" value="1"/>
</dbReference>
<dbReference type="PROSITE" id="PS50927">
    <property type="entry name" value="BULB_LECTIN"/>
    <property type="match status" value="1"/>
</dbReference>
<dbReference type="PROSITE" id="PS50082">
    <property type="entry name" value="WD_REPEATS_2"/>
    <property type="match status" value="3"/>
</dbReference>
<feature type="repeat" description="WD" evidence="3">
    <location>
        <begin position="28"/>
        <end position="69"/>
    </location>
</feature>
<dbReference type="EMBL" id="KV418286">
    <property type="protein sequence ID" value="KZP02819.1"/>
    <property type="molecule type" value="Genomic_DNA"/>
</dbReference>
<name>A0A167TDD7_9AGAM</name>
<dbReference type="PANTHER" id="PTHR19879">
    <property type="entry name" value="TRANSCRIPTION INITIATION FACTOR TFIID"/>
    <property type="match status" value="1"/>
</dbReference>
<proteinExistence type="predicted"/>
<dbReference type="InterPro" id="IPR001680">
    <property type="entry name" value="WD40_rpt"/>
</dbReference>
<dbReference type="PROSITE" id="PS00678">
    <property type="entry name" value="WD_REPEATS_1"/>
    <property type="match status" value="2"/>
</dbReference>
<accession>A0A167TDD7</accession>
<dbReference type="SMART" id="SM00320">
    <property type="entry name" value="WD40"/>
    <property type="match status" value="3"/>
</dbReference>
<dbReference type="Gene3D" id="2.130.10.10">
    <property type="entry name" value="YVTN repeat-like/Quinoprotein amine dehydrogenase"/>
    <property type="match status" value="2"/>
</dbReference>
<dbReference type="STRING" id="436010.A0A167TDD7"/>
<dbReference type="AlphaFoldDB" id="A0A167TDD7"/>
<dbReference type="OrthoDB" id="6262491at2759"/>
<evidence type="ECO:0000256" key="3">
    <source>
        <dbReference type="PROSITE-ProRule" id="PRU00221"/>
    </source>
</evidence>
<protein>
    <submittedName>
        <fullName evidence="5">WD40 repeat-like protein</fullName>
    </submittedName>
</protein>
<gene>
    <name evidence="5" type="ORF">FIBSPDRAFT_673138</name>
</gene>
<feature type="repeat" description="WD" evidence="3">
    <location>
        <begin position="1"/>
        <end position="26"/>
    </location>
</feature>
<dbReference type="PRINTS" id="PR00320">
    <property type="entry name" value="GPROTEINBRPT"/>
</dbReference>
<feature type="non-terminal residue" evidence="5">
    <location>
        <position position="213"/>
    </location>
</feature>
<feature type="non-terminal residue" evidence="5">
    <location>
        <position position="1"/>
    </location>
</feature>
<dbReference type="InterPro" id="IPR019775">
    <property type="entry name" value="WD40_repeat_CS"/>
</dbReference>
<keyword evidence="1 3" id="KW-0853">WD repeat</keyword>
<evidence type="ECO:0000256" key="2">
    <source>
        <dbReference type="ARBA" id="ARBA00022737"/>
    </source>
</evidence>
<dbReference type="InterPro" id="IPR020472">
    <property type="entry name" value="WD40_PAC1"/>
</dbReference>
<reference evidence="5" key="1">
    <citation type="journal article" date="2016" name="Mol. Biol. Evol.">
        <title>Comparative Genomics of Early-Diverging Mushroom-Forming Fungi Provides Insights into the Origins of Lignocellulose Decay Capabilities.</title>
        <authorList>
            <person name="Nagy L.G."/>
            <person name="Riley R."/>
            <person name="Tritt A."/>
            <person name="Adam C."/>
            <person name="Daum C."/>
            <person name="Floudas D."/>
            <person name="Sun H."/>
            <person name="Yadav J.S."/>
            <person name="Pangilinan J."/>
            <person name="Larsson K.H."/>
            <person name="Matsuura K."/>
            <person name="Barry K."/>
            <person name="Labutti K."/>
            <person name="Kuo R."/>
            <person name="Ohm R.A."/>
            <person name="Bhattacharya S.S."/>
            <person name="Shirouzu T."/>
            <person name="Yoshinaga Y."/>
            <person name="Martin F.M."/>
            <person name="Grigoriev I.V."/>
            <person name="Hibbett D.S."/>
        </authorList>
    </citation>
    <scope>NUCLEOTIDE SEQUENCE [LARGE SCALE GENOMIC DNA]</scope>
    <source>
        <strain evidence="5">CBS 109695</strain>
    </source>
</reference>
<feature type="domain" description="Bulb-type lectin" evidence="4">
    <location>
        <begin position="1"/>
        <end position="104"/>
    </location>
</feature>
<organism evidence="5">
    <name type="scientific">Athelia psychrophila</name>
    <dbReference type="NCBI Taxonomy" id="1759441"/>
    <lineage>
        <taxon>Eukaryota</taxon>
        <taxon>Fungi</taxon>
        <taxon>Dikarya</taxon>
        <taxon>Basidiomycota</taxon>
        <taxon>Agaricomycotina</taxon>
        <taxon>Agaricomycetes</taxon>
        <taxon>Agaricomycetidae</taxon>
        <taxon>Atheliales</taxon>
        <taxon>Atheliaceae</taxon>
        <taxon>Athelia</taxon>
    </lineage>
</organism>